<keyword evidence="6" id="KW-0472">Membrane</keyword>
<sequence>MTLVLRQTIKSTCFHGYKRAMTTNTISNKSVKQQDWTENLTTPVAADMIGTPDPISNLRPVKYYIPSNETTEEREWRESCQRVDAFNEDFWQKNNTLFMNAKAEFEDQFKARGKEVTAEAMSVFYKKFLNKAYDRQMEYNRTWWKMNVAQLYPGFRAAIRSFNKPKNDTGPAAQFNKGNGFWEKSFES</sequence>
<comment type="similarity">
    <text evidence="2">Belongs to the COA8 family.</text>
</comment>
<protein>
    <recommendedName>
        <fullName evidence="9">Apoptogenic protein 1, mitochondrial</fullName>
    </recommendedName>
</protein>
<evidence type="ECO:0000256" key="2">
    <source>
        <dbReference type="ARBA" id="ARBA00005453"/>
    </source>
</evidence>
<name>A0A8H7RHW0_9FUNG</name>
<keyword evidence="4" id="KW-0809">Transit peptide</keyword>
<organism evidence="7 8">
    <name type="scientific">Mucor plumbeus</name>
    <dbReference type="NCBI Taxonomy" id="97098"/>
    <lineage>
        <taxon>Eukaryota</taxon>
        <taxon>Fungi</taxon>
        <taxon>Fungi incertae sedis</taxon>
        <taxon>Mucoromycota</taxon>
        <taxon>Mucoromycotina</taxon>
        <taxon>Mucoromycetes</taxon>
        <taxon>Mucorales</taxon>
        <taxon>Mucorineae</taxon>
        <taxon>Mucoraceae</taxon>
        <taxon>Mucor</taxon>
    </lineage>
</organism>
<evidence type="ECO:0000313" key="7">
    <source>
        <dbReference type="EMBL" id="KAG2211754.1"/>
    </source>
</evidence>
<dbReference type="InterPro" id="IPR018796">
    <property type="entry name" value="COA8"/>
</dbReference>
<evidence type="ECO:0000256" key="6">
    <source>
        <dbReference type="ARBA" id="ARBA00023136"/>
    </source>
</evidence>
<keyword evidence="5" id="KW-0496">Mitochondrion</keyword>
<accession>A0A8H7RHW0</accession>
<keyword evidence="8" id="KW-1185">Reference proteome</keyword>
<comment type="subcellular location">
    <subcellularLocation>
        <location evidence="1">Mitochondrion inner membrane</location>
        <topology evidence="1">Peripheral membrane protein</topology>
        <orientation evidence="1">Matrix side</orientation>
    </subcellularLocation>
</comment>
<reference evidence="7" key="1">
    <citation type="submission" date="2020-12" db="EMBL/GenBank/DDBJ databases">
        <title>Metabolic potential, ecology and presence of endohyphal bacteria is reflected in genomic diversity of Mucoromycotina.</title>
        <authorList>
            <person name="Muszewska A."/>
            <person name="Okrasinska A."/>
            <person name="Steczkiewicz K."/>
            <person name="Drgas O."/>
            <person name="Orlowska M."/>
            <person name="Perlinska-Lenart U."/>
            <person name="Aleksandrzak-Piekarczyk T."/>
            <person name="Szatraj K."/>
            <person name="Zielenkiewicz U."/>
            <person name="Pilsyk S."/>
            <person name="Malc E."/>
            <person name="Mieczkowski P."/>
            <person name="Kruszewska J.S."/>
            <person name="Biernat P."/>
            <person name="Pawlowska J."/>
        </authorList>
    </citation>
    <scope>NUCLEOTIDE SEQUENCE</scope>
    <source>
        <strain evidence="7">CBS 226.32</strain>
    </source>
</reference>
<evidence type="ECO:0000256" key="4">
    <source>
        <dbReference type="ARBA" id="ARBA00022946"/>
    </source>
</evidence>
<dbReference type="Proteomes" id="UP000650833">
    <property type="component" value="Unassembled WGS sequence"/>
</dbReference>
<dbReference type="PANTHER" id="PTHR31107">
    <property type="entry name" value="APOPTOGENIC PROTEIN 1, MITOCHONDRIAL"/>
    <property type="match status" value="1"/>
</dbReference>
<evidence type="ECO:0000256" key="5">
    <source>
        <dbReference type="ARBA" id="ARBA00023128"/>
    </source>
</evidence>
<dbReference type="Pfam" id="PF10231">
    <property type="entry name" value="COA8"/>
    <property type="match status" value="1"/>
</dbReference>
<evidence type="ECO:0000313" key="8">
    <source>
        <dbReference type="Proteomes" id="UP000650833"/>
    </source>
</evidence>
<dbReference type="OrthoDB" id="6246201at2759"/>
<evidence type="ECO:0008006" key="9">
    <source>
        <dbReference type="Google" id="ProtNLM"/>
    </source>
</evidence>
<proteinExistence type="inferred from homology"/>
<comment type="caution">
    <text evidence="7">The sequence shown here is derived from an EMBL/GenBank/DDBJ whole genome shotgun (WGS) entry which is preliminary data.</text>
</comment>
<dbReference type="EMBL" id="JAEPRC010000062">
    <property type="protein sequence ID" value="KAG2211754.1"/>
    <property type="molecule type" value="Genomic_DNA"/>
</dbReference>
<evidence type="ECO:0000256" key="1">
    <source>
        <dbReference type="ARBA" id="ARBA00004443"/>
    </source>
</evidence>
<dbReference type="GO" id="GO:0097193">
    <property type="term" value="P:intrinsic apoptotic signaling pathway"/>
    <property type="evidence" value="ECO:0007669"/>
    <property type="project" value="InterPro"/>
</dbReference>
<dbReference type="GO" id="GO:0005743">
    <property type="term" value="C:mitochondrial inner membrane"/>
    <property type="evidence" value="ECO:0007669"/>
    <property type="project" value="UniProtKB-SubCell"/>
</dbReference>
<evidence type="ECO:0000256" key="3">
    <source>
        <dbReference type="ARBA" id="ARBA00022792"/>
    </source>
</evidence>
<dbReference type="AlphaFoldDB" id="A0A8H7RHW0"/>
<gene>
    <name evidence="7" type="ORF">INT46_010615</name>
</gene>
<keyword evidence="3" id="KW-0999">Mitochondrion inner membrane</keyword>
<dbReference type="PANTHER" id="PTHR31107:SF2">
    <property type="entry name" value="CYTOCHROME C OXIDASE ASSEMBLY FACTOR 8"/>
    <property type="match status" value="1"/>
</dbReference>